<dbReference type="EMBL" id="JAJAGQ010000012">
    <property type="protein sequence ID" value="KAJ8548195.1"/>
    <property type="molecule type" value="Genomic_DNA"/>
</dbReference>
<evidence type="ECO:0000313" key="3">
    <source>
        <dbReference type="Proteomes" id="UP001152561"/>
    </source>
</evidence>
<dbReference type="InterPro" id="IPR044578">
    <property type="entry name" value="BIR6-like"/>
</dbReference>
<keyword evidence="1" id="KW-1133">Transmembrane helix</keyword>
<dbReference type="GO" id="GO:0008380">
    <property type="term" value="P:RNA splicing"/>
    <property type="evidence" value="ECO:0007669"/>
    <property type="project" value="InterPro"/>
</dbReference>
<protein>
    <submittedName>
        <fullName evidence="2">Uncharacterized protein</fullName>
    </submittedName>
</protein>
<accession>A0A9Q1RC83</accession>
<dbReference type="PANTHER" id="PTHR47003">
    <property type="entry name" value="OS01G0970900 PROTEIN"/>
    <property type="match status" value="1"/>
</dbReference>
<organism evidence="2 3">
    <name type="scientific">Anisodus acutangulus</name>
    <dbReference type="NCBI Taxonomy" id="402998"/>
    <lineage>
        <taxon>Eukaryota</taxon>
        <taxon>Viridiplantae</taxon>
        <taxon>Streptophyta</taxon>
        <taxon>Embryophyta</taxon>
        <taxon>Tracheophyta</taxon>
        <taxon>Spermatophyta</taxon>
        <taxon>Magnoliopsida</taxon>
        <taxon>eudicotyledons</taxon>
        <taxon>Gunneridae</taxon>
        <taxon>Pentapetalae</taxon>
        <taxon>asterids</taxon>
        <taxon>lamiids</taxon>
        <taxon>Solanales</taxon>
        <taxon>Solanaceae</taxon>
        <taxon>Solanoideae</taxon>
        <taxon>Hyoscyameae</taxon>
        <taxon>Anisodus</taxon>
    </lineage>
</organism>
<dbReference type="PANTHER" id="PTHR47003:SF2">
    <property type="entry name" value="OS01G0970900 PROTEIN"/>
    <property type="match status" value="1"/>
</dbReference>
<name>A0A9Q1RC83_9SOLA</name>
<gene>
    <name evidence="2" type="ORF">K7X08_021431</name>
</gene>
<comment type="caution">
    <text evidence="2">The sequence shown here is derived from an EMBL/GenBank/DDBJ whole genome shotgun (WGS) entry which is preliminary data.</text>
</comment>
<evidence type="ECO:0000313" key="2">
    <source>
        <dbReference type="EMBL" id="KAJ8548195.1"/>
    </source>
</evidence>
<dbReference type="OrthoDB" id="185373at2759"/>
<evidence type="ECO:0000256" key="1">
    <source>
        <dbReference type="SAM" id="Phobius"/>
    </source>
</evidence>
<proteinExistence type="predicted"/>
<keyword evidence="1" id="KW-0812">Transmembrane</keyword>
<dbReference type="Proteomes" id="UP001152561">
    <property type="component" value="Unassembled WGS sequence"/>
</dbReference>
<reference evidence="3" key="1">
    <citation type="journal article" date="2023" name="Proc. Natl. Acad. Sci. U.S.A.">
        <title>Genomic and structural basis for evolution of tropane alkaloid biosynthesis.</title>
        <authorList>
            <person name="Wanga Y.-J."/>
            <person name="Taina T."/>
            <person name="Yua J.-Y."/>
            <person name="Lia J."/>
            <person name="Xua B."/>
            <person name="Chenc J."/>
            <person name="D'Auriad J.C."/>
            <person name="Huanga J.-P."/>
            <person name="Huanga S.-X."/>
        </authorList>
    </citation>
    <scope>NUCLEOTIDE SEQUENCE [LARGE SCALE GENOMIC DNA]</scope>
    <source>
        <strain evidence="3">cv. KIB-2019</strain>
    </source>
</reference>
<keyword evidence="1" id="KW-0472">Membrane</keyword>
<feature type="transmembrane region" description="Helical" evidence="1">
    <location>
        <begin position="210"/>
        <end position="226"/>
    </location>
</feature>
<dbReference type="AlphaFoldDB" id="A0A9Q1RC83"/>
<keyword evidence="3" id="KW-1185">Reference proteome</keyword>
<sequence length="237" mass="27795">MAAMNCKRILSSLRLRNSLFFTQLSRAPSPNNQVTQYFYLSTILGARQNVFFSSKPEYFVDIIITNEWSKQLERDLGKLDFPVNHEAVMGLMKDFWTTIKEMKENGFYIDEETYKSINSIFRNLKMETYATALKHFYGRMIKENAMGDLAKDVSELIKKQEWGIELERELGEMKLLVSDNFVLRVLKELREIGYPLKAYSFFKWVARNKVFSTTLLLIMGFLGFFAEKSRLNSFGVW</sequence>